<dbReference type="PROSITE" id="PS51257">
    <property type="entry name" value="PROKAR_LIPOPROTEIN"/>
    <property type="match status" value="1"/>
</dbReference>
<reference evidence="6 7" key="1">
    <citation type="submission" date="2018-08" db="EMBL/GenBank/DDBJ databases">
        <authorList>
            <person name="Khan S.A."/>
            <person name="Jeon C.O."/>
            <person name="Chun B.H."/>
            <person name="Jeong S.E."/>
        </authorList>
    </citation>
    <scope>NUCLEOTIDE SEQUENCE [LARGE SCALE GENOMIC DNA]</scope>
    <source>
        <strain evidence="6 7">S-16</strain>
    </source>
</reference>
<dbReference type="InterPro" id="IPR011662">
    <property type="entry name" value="Secretin/TonB_short_N"/>
</dbReference>
<dbReference type="Proteomes" id="UP000267464">
    <property type="component" value="Unassembled WGS sequence"/>
</dbReference>
<accession>A0A3N7K317</accession>
<evidence type="ECO:0000256" key="1">
    <source>
        <dbReference type="ARBA" id="ARBA00022448"/>
    </source>
</evidence>
<name>A0A3N7K317_9BURK</name>
<feature type="compositionally biased region" description="Polar residues" evidence="4">
    <location>
        <begin position="209"/>
        <end position="223"/>
    </location>
</feature>
<dbReference type="AlphaFoldDB" id="A0A3N7K317"/>
<dbReference type="NCBIfam" id="TIGR02519">
    <property type="entry name" value="pilus_MshL"/>
    <property type="match status" value="1"/>
</dbReference>
<protein>
    <submittedName>
        <fullName evidence="6">Pilus (MSHA type) biogenesis protein MshL</fullName>
    </submittedName>
</protein>
<comment type="caution">
    <text evidence="6">The sequence shown here is derived from an EMBL/GenBank/DDBJ whole genome shotgun (WGS) entry which is preliminary data.</text>
</comment>
<dbReference type="Gene3D" id="3.30.1370.130">
    <property type="match status" value="1"/>
</dbReference>
<dbReference type="PANTHER" id="PTHR30332:SF17">
    <property type="entry name" value="TYPE IV PILIATION SYSTEM PROTEIN DR_0774-RELATED"/>
    <property type="match status" value="1"/>
</dbReference>
<feature type="compositionally biased region" description="Low complexity" evidence="4">
    <location>
        <begin position="186"/>
        <end position="203"/>
    </location>
</feature>
<dbReference type="InterPro" id="IPR013358">
    <property type="entry name" value="Pilus_biogenesis_MshL"/>
</dbReference>
<feature type="domain" description="Secretin/TonB short N-terminal" evidence="5">
    <location>
        <begin position="108"/>
        <end position="156"/>
    </location>
</feature>
<dbReference type="GO" id="GO:0019867">
    <property type="term" value="C:outer membrane"/>
    <property type="evidence" value="ECO:0007669"/>
    <property type="project" value="InterPro"/>
</dbReference>
<dbReference type="SMART" id="SM00965">
    <property type="entry name" value="STN"/>
    <property type="match status" value="1"/>
</dbReference>
<keyword evidence="1" id="KW-0813">Transport</keyword>
<keyword evidence="2" id="KW-0472">Membrane</keyword>
<dbReference type="InterPro" id="IPR050810">
    <property type="entry name" value="Bact_Secretion_Sys_Channel"/>
</dbReference>
<dbReference type="InterPro" id="IPR001775">
    <property type="entry name" value="GspD/PilQ"/>
</dbReference>
<evidence type="ECO:0000256" key="2">
    <source>
        <dbReference type="ARBA" id="ARBA00023136"/>
    </source>
</evidence>
<dbReference type="RefSeq" id="WP_124540235.1">
    <property type="nucleotide sequence ID" value="NZ_QUSW01000002.1"/>
</dbReference>
<proteinExistence type="predicted"/>
<dbReference type="OrthoDB" id="9779724at2"/>
<dbReference type="PANTHER" id="PTHR30332">
    <property type="entry name" value="PROBABLE GENERAL SECRETION PATHWAY PROTEIN D"/>
    <property type="match status" value="1"/>
</dbReference>
<evidence type="ECO:0000313" key="7">
    <source>
        <dbReference type="Proteomes" id="UP000267464"/>
    </source>
</evidence>
<dbReference type="Pfam" id="PF07660">
    <property type="entry name" value="STN"/>
    <property type="match status" value="1"/>
</dbReference>
<evidence type="ECO:0000259" key="5">
    <source>
        <dbReference type="SMART" id="SM00965"/>
    </source>
</evidence>
<evidence type="ECO:0000256" key="4">
    <source>
        <dbReference type="SAM" id="MobiDB-lite"/>
    </source>
</evidence>
<feature type="region of interest" description="Disordered" evidence="4">
    <location>
        <begin position="523"/>
        <end position="544"/>
    </location>
</feature>
<dbReference type="Pfam" id="PF00263">
    <property type="entry name" value="Secretin"/>
    <property type="match status" value="1"/>
</dbReference>
<dbReference type="GO" id="GO:0009306">
    <property type="term" value="P:protein secretion"/>
    <property type="evidence" value="ECO:0007669"/>
    <property type="project" value="InterPro"/>
</dbReference>
<dbReference type="EMBL" id="QUSW01000002">
    <property type="protein sequence ID" value="RQP25325.1"/>
    <property type="molecule type" value="Genomic_DNA"/>
</dbReference>
<organism evidence="6 7">
    <name type="scientific">Piscinibacter terrae</name>
    <dbReference type="NCBI Taxonomy" id="2496871"/>
    <lineage>
        <taxon>Bacteria</taxon>
        <taxon>Pseudomonadati</taxon>
        <taxon>Pseudomonadota</taxon>
        <taxon>Betaproteobacteria</taxon>
        <taxon>Burkholderiales</taxon>
        <taxon>Sphaerotilaceae</taxon>
        <taxon>Piscinibacter</taxon>
    </lineage>
</organism>
<dbReference type="PRINTS" id="PR00811">
    <property type="entry name" value="BCTERIALGSPD"/>
</dbReference>
<dbReference type="InterPro" id="IPR004846">
    <property type="entry name" value="T2SS/T3SS_dom"/>
</dbReference>
<dbReference type="GO" id="GO:0015627">
    <property type="term" value="C:type II protein secretion system complex"/>
    <property type="evidence" value="ECO:0007669"/>
    <property type="project" value="TreeGrafter"/>
</dbReference>
<evidence type="ECO:0000256" key="3">
    <source>
        <dbReference type="ARBA" id="ARBA00023237"/>
    </source>
</evidence>
<gene>
    <name evidence="6" type="primary">mshL</name>
    <name evidence="6" type="ORF">DZC73_10885</name>
</gene>
<dbReference type="GO" id="GO:0009297">
    <property type="term" value="P:pilus assembly"/>
    <property type="evidence" value="ECO:0007669"/>
    <property type="project" value="InterPro"/>
</dbReference>
<sequence>MNKLSHHATGWSLSLLALLAGCNTPPAQPQKMAPGATMDRIRDEVKAAANREAPKPVARPDAVDRALLPPLQAAPIRPPAPPEQRFDLAVHNAPAQQVFLQIVSGTKYSMLVPPDLSGVIAINLKSVTVREALDSIRDLYGYEYRMEGTRIFIQPNTLQTRIFQVNYLAGKRKGATDMRVTSGSISSNPTQGNTGSTTSTPSGTGSGNAAPNATTQSSRISTESDNDFWGELRETLNAIVGGDGNRKVIVNPLSGVIAVRGFPNDIRNAENYLRMTQLIIERQVMIEAKIIEVQLSDSYASGVNWSVFGNGHNHWSTGQVAPGTVMQQTGPLATGVQDINYSTKDFTTAQLFSNAGGNLVSDIANKGSLFGLAFQAQNFAALLQFLESQGNVQVLSSPRIATINNQKAVLKVGTDEFFVTSITTNTTTGTGGTTNSPTIGVQPFFSGIALDVTPQIDESDSIILHLHPSVSVVAEKQKSVNLGSLGNFQLPLAASTVNESDSVVRVQDGNIVAIGGLMKQQQSASSSGLPGAHEQPVVGNLFGQKNNSSQKSELVILLKPTIIRGSQGWQADAADVQDRLQSYGVPANTVR</sequence>
<reference evidence="6 7" key="2">
    <citation type="submission" date="2018-12" db="EMBL/GenBank/DDBJ databases">
        <title>Rhizobacter gummiphilus sp. nov., a rubber-degrading bacterium isolated from the soil of a botanical garden in Japan.</title>
        <authorList>
            <person name="Shunsuke S.S."/>
        </authorList>
    </citation>
    <scope>NUCLEOTIDE SEQUENCE [LARGE SCALE GENOMIC DNA]</scope>
    <source>
        <strain evidence="6 7">S-16</strain>
    </source>
</reference>
<dbReference type="InterPro" id="IPR011514">
    <property type="entry name" value="Secretin_N_2"/>
</dbReference>
<keyword evidence="3" id="KW-0998">Cell outer membrane</keyword>
<dbReference type="Pfam" id="PF07655">
    <property type="entry name" value="Secretin_N_2"/>
    <property type="match status" value="1"/>
</dbReference>
<evidence type="ECO:0000313" key="6">
    <source>
        <dbReference type="EMBL" id="RQP25325.1"/>
    </source>
</evidence>
<keyword evidence="7" id="KW-1185">Reference proteome</keyword>
<feature type="region of interest" description="Disordered" evidence="4">
    <location>
        <begin position="178"/>
        <end position="223"/>
    </location>
</feature>